<accession>A0A6G1WR79</accession>
<dbReference type="Pfam" id="PF04404">
    <property type="entry name" value="ERF"/>
    <property type="match status" value="1"/>
</dbReference>
<proteinExistence type="predicted"/>
<dbReference type="AlphaFoldDB" id="A0A6G1WR79"/>
<protein>
    <submittedName>
        <fullName evidence="1">ERF family protein</fullName>
    </submittedName>
</protein>
<reference evidence="1" key="1">
    <citation type="journal article" date="2013" name="Genome Biol.">
        <title>Comparative genomics of the core and accessory genomes of 48 Sinorhizobium strains comprising five genospecies.</title>
        <authorList>
            <person name="Sugawara M."/>
            <person name="Epstein B."/>
            <person name="Badgley B.D."/>
            <person name="Unno T."/>
            <person name="Xu L."/>
            <person name="Reese J."/>
            <person name="Gyaneshwar P."/>
            <person name="Denny R."/>
            <person name="Mudge J."/>
            <person name="Bharti A.K."/>
            <person name="Farmer A.D."/>
            <person name="May G.D."/>
            <person name="Woodward J.E."/>
            <person name="Medigue C."/>
            <person name="Vallenet D."/>
            <person name="Lajus A."/>
            <person name="Rouy Z."/>
            <person name="Martinez-Vaz B."/>
            <person name="Tiffin P."/>
            <person name="Young N.D."/>
            <person name="Sadowsky M.J."/>
        </authorList>
    </citation>
    <scope>NUCLEOTIDE SEQUENCE</scope>
    <source>
        <strain evidence="1">M1</strain>
    </source>
</reference>
<organism evidence="1">
    <name type="scientific">Sinorhizobium medicae</name>
    <dbReference type="NCBI Taxonomy" id="110321"/>
    <lineage>
        <taxon>Bacteria</taxon>
        <taxon>Pseudomonadati</taxon>
        <taxon>Pseudomonadota</taxon>
        <taxon>Alphaproteobacteria</taxon>
        <taxon>Hyphomicrobiales</taxon>
        <taxon>Rhizobiaceae</taxon>
        <taxon>Sinorhizobium/Ensifer group</taxon>
        <taxon>Sinorhizobium</taxon>
    </lineage>
</organism>
<evidence type="ECO:0000313" key="1">
    <source>
        <dbReference type="EMBL" id="MQW72206.1"/>
    </source>
</evidence>
<gene>
    <name evidence="1" type="ORF">GHJ91_24435</name>
</gene>
<dbReference type="EMBL" id="WISB01000140">
    <property type="protein sequence ID" value="MQW72206.1"/>
    <property type="molecule type" value="Genomic_DNA"/>
</dbReference>
<dbReference type="InterPro" id="IPR007499">
    <property type="entry name" value="ERF_bacteria_virus"/>
</dbReference>
<dbReference type="RefSeq" id="WP_018208445.1">
    <property type="nucleotide sequence ID" value="NZ_RPJB01000103.1"/>
</dbReference>
<name>A0A6G1WR79_9HYPH</name>
<sequence>MNQIATVEHDTQVAPYQDNEVQSDGLLGVIERLASNDKMDADKFAAIMKVRADERAEIRRIEREDREDAARREWLAAFSLVQKEIGPIFRTNENDHTKSKYADLADIERVVTPILTKHGFSTTSCPVPCELAGHIRMRLTIGHSGGHEKVYEDDFPMDATGSGGKVNKTPIQAKGSTQTYARRYLKASALDLAFLDDKDGNPPKPEIETISEEQLMQLREMIEAAEADEARVCAIGKIARLSDMPASDFPRAMDMLKRRQQERTGR</sequence>
<comment type="caution">
    <text evidence="1">The sequence shown here is derived from an EMBL/GenBank/DDBJ whole genome shotgun (WGS) entry which is preliminary data.</text>
</comment>